<dbReference type="InterPro" id="IPR002474">
    <property type="entry name" value="CarbamoylP_synth_ssu_N"/>
</dbReference>
<dbReference type="NCBIfam" id="NF009475">
    <property type="entry name" value="PRK12838.1"/>
    <property type="match status" value="1"/>
</dbReference>
<dbReference type="Pfam" id="PF00988">
    <property type="entry name" value="CPSase_sm_chain"/>
    <property type="match status" value="1"/>
</dbReference>
<evidence type="ECO:0000256" key="8">
    <source>
        <dbReference type="ARBA" id="ARBA00022962"/>
    </source>
</evidence>
<keyword evidence="6 12" id="KW-0547">Nucleotide-binding</keyword>
<evidence type="ECO:0000256" key="10">
    <source>
        <dbReference type="ARBA" id="ARBA00048816"/>
    </source>
</evidence>
<evidence type="ECO:0000256" key="11">
    <source>
        <dbReference type="ARBA" id="ARBA00049285"/>
    </source>
</evidence>
<sequence>MTDTIPTHTPATGDAWTVDKPTAVLVLADGTVLEGKGFGATGAVEAEVCFNTAITGYEEILTDPSYAGQIVTFTFPHIGNVGTNDEDIEDLNPAQRAGAVGAVFKADITDPSNYRAAGHLDAWLKARGVIALSGIDTRALTAHIREHGVANAVIAHDPAGNFDVEALKARAREWGGLVGLDLAREVTSGQSSTWNQTPWEWNKGFGEHEASDSDIHVVALDFGVKRNILRLLAGLGAKVTVLPASATAEDVLAHKPDGIFLSNGPGDPEATGEYAVPTIRKLLETDIPIFGICLGHQMLALALGAKTVKMHQGHHGANHPVKDHTTGKVEIVSMNHGFAVDSNSLPEGVTETHVSLFDGSNCGLAVDGKPVFSVQHHPEASPGPQDSHYLFRRFINLIRERRGEPALAER</sequence>
<keyword evidence="9 12" id="KW-0665">Pyrimidine biosynthesis</keyword>
<evidence type="ECO:0000313" key="15">
    <source>
        <dbReference type="Proteomes" id="UP000509367"/>
    </source>
</evidence>
<dbReference type="Proteomes" id="UP000509367">
    <property type="component" value="Chromosome"/>
</dbReference>
<proteinExistence type="inferred from homology"/>
<dbReference type="KEGG" id="orm:HTY61_10260"/>
<name>A0A6N1VGL4_9HYPH</name>
<feature type="binding site" evidence="12">
    <location>
        <position position="335"/>
    </location>
    <ligand>
        <name>L-glutamine</name>
        <dbReference type="ChEBI" id="CHEBI:58359"/>
    </ligand>
</feature>
<keyword evidence="7 12" id="KW-0067">ATP-binding</keyword>
<dbReference type="CDD" id="cd01744">
    <property type="entry name" value="GATase1_CPSase"/>
    <property type="match status" value="1"/>
</dbReference>
<evidence type="ECO:0000256" key="7">
    <source>
        <dbReference type="ARBA" id="ARBA00022840"/>
    </source>
</evidence>
<dbReference type="SMART" id="SM01097">
    <property type="entry name" value="CPSase_sm_chain"/>
    <property type="match status" value="1"/>
</dbReference>
<dbReference type="HAMAP" id="MF_01209">
    <property type="entry name" value="CPSase_S_chain"/>
    <property type="match status" value="1"/>
</dbReference>
<feature type="active site" evidence="12">
    <location>
        <position position="377"/>
    </location>
</feature>
<evidence type="ECO:0000256" key="3">
    <source>
        <dbReference type="ARBA" id="ARBA00007800"/>
    </source>
</evidence>
<dbReference type="FunFam" id="3.50.30.20:FF:000001">
    <property type="entry name" value="Carbamoyl-phosphate synthase small chain"/>
    <property type="match status" value="1"/>
</dbReference>
<dbReference type="EMBL" id="CP054836">
    <property type="protein sequence ID" value="QKV18805.1"/>
    <property type="molecule type" value="Genomic_DNA"/>
</dbReference>
<dbReference type="AlphaFoldDB" id="A0A6N1VGL4"/>
<dbReference type="PANTHER" id="PTHR43418">
    <property type="entry name" value="MULTIFUNCTIONAL TRYPTOPHAN BIOSYNTHESIS PROTEIN-RELATED"/>
    <property type="match status" value="1"/>
</dbReference>
<dbReference type="InterPro" id="IPR050472">
    <property type="entry name" value="Anth_synth/Amidotransfase"/>
</dbReference>
<keyword evidence="5 12" id="KW-0436">Ligase</keyword>
<keyword evidence="15" id="KW-1185">Reference proteome</keyword>
<feature type="binding site" evidence="12">
    <location>
        <position position="337"/>
    </location>
    <ligand>
        <name>L-glutamine</name>
        <dbReference type="ChEBI" id="CHEBI:58359"/>
    </ligand>
</feature>
<dbReference type="PRINTS" id="PR00096">
    <property type="entry name" value="GATASE"/>
</dbReference>
<comment type="pathway">
    <text evidence="1 12">Pyrimidine metabolism; UMP biosynthesis via de novo pathway; (S)-dihydroorotate from bicarbonate: step 1/3.</text>
</comment>
<feature type="binding site" evidence="12">
    <location>
        <position position="297"/>
    </location>
    <ligand>
        <name>L-glutamine</name>
        <dbReference type="ChEBI" id="CHEBI:58359"/>
    </ligand>
</feature>
<dbReference type="PRINTS" id="PR00099">
    <property type="entry name" value="CPSGATASE"/>
</dbReference>
<dbReference type="InterPro" id="IPR029062">
    <property type="entry name" value="Class_I_gatase-like"/>
</dbReference>
<dbReference type="RefSeq" id="WP_175276698.1">
    <property type="nucleotide sequence ID" value="NZ_CP054836.1"/>
</dbReference>
<keyword evidence="8 12" id="KW-0315">Glutamine amidotransferase</keyword>
<dbReference type="PROSITE" id="PS51273">
    <property type="entry name" value="GATASE_TYPE_1"/>
    <property type="match status" value="1"/>
</dbReference>
<comment type="function">
    <text evidence="12">Small subunit of the glutamine-dependent carbamoyl phosphate synthetase (CPSase). CPSase catalyzes the formation of carbamoyl phosphate from the ammonia moiety of glutamine, carbonate, and phosphate donated by ATP, constituting the first step of 2 biosynthetic pathways, one leading to arginine and/or urea and the other to pyrimidine nucleotides. The small subunit (glutamine amidotransferase) binds and cleaves glutamine to supply the large subunit with the substrate ammonia.</text>
</comment>
<evidence type="ECO:0000313" key="14">
    <source>
        <dbReference type="EMBL" id="QKV18805.1"/>
    </source>
</evidence>
<evidence type="ECO:0000256" key="4">
    <source>
        <dbReference type="ARBA" id="ARBA00022571"/>
    </source>
</evidence>
<evidence type="ECO:0000259" key="13">
    <source>
        <dbReference type="SMART" id="SM01097"/>
    </source>
</evidence>
<dbReference type="Gene3D" id="3.50.30.20">
    <property type="entry name" value="Carbamoyl-phosphate synthase small subunit, N-terminal domain"/>
    <property type="match status" value="1"/>
</dbReference>
<dbReference type="Gene3D" id="3.40.50.880">
    <property type="match status" value="1"/>
</dbReference>
<gene>
    <name evidence="12 14" type="primary">carA</name>
    <name evidence="14" type="ORF">HTY61_10260</name>
</gene>
<dbReference type="InterPro" id="IPR036480">
    <property type="entry name" value="CarbP_synth_ssu_N_sf"/>
</dbReference>
<keyword evidence="4 12" id="KW-0055">Arginine biosynthesis</keyword>
<feature type="active site" description="Nucleophile" evidence="12">
    <location>
        <position position="293"/>
    </location>
</feature>
<evidence type="ECO:0000256" key="2">
    <source>
        <dbReference type="ARBA" id="ARBA00005077"/>
    </source>
</evidence>
<comment type="subunit">
    <text evidence="12">Composed of two chains; the small (or glutamine) chain promotes the hydrolysis of glutamine to ammonia, which is used by the large (or ammonia) chain to synthesize carbamoyl phosphate. Tetramer of heterodimers (alpha,beta)4.</text>
</comment>
<reference evidence="14 15" key="1">
    <citation type="submission" date="2020-06" db="EMBL/GenBank/DDBJ databases">
        <title>Oricola thermophila sp. nov. isolated from a tidal sediments.</title>
        <authorList>
            <person name="Kwon K.K."/>
            <person name="Yang S.-H."/>
            <person name="Park M.-J."/>
        </authorList>
    </citation>
    <scope>NUCLEOTIDE SEQUENCE [LARGE SCALE GENOMIC DNA]</scope>
    <source>
        <strain evidence="14 15">MEBiC13590</strain>
    </source>
</reference>
<feature type="domain" description="Carbamoyl-phosphate synthase small subunit N-terminal" evidence="13">
    <location>
        <begin position="21"/>
        <end position="155"/>
    </location>
</feature>
<dbReference type="SUPFAM" id="SSF52317">
    <property type="entry name" value="Class I glutamine amidotransferase-like"/>
    <property type="match status" value="1"/>
</dbReference>
<feature type="binding site" evidence="12">
    <location>
        <position position="294"/>
    </location>
    <ligand>
        <name>L-glutamine</name>
        <dbReference type="ChEBI" id="CHEBI:58359"/>
    </ligand>
</feature>
<feature type="region of interest" description="CPSase" evidence="12">
    <location>
        <begin position="1"/>
        <end position="205"/>
    </location>
</feature>
<dbReference type="GO" id="GO:0004088">
    <property type="term" value="F:carbamoyl-phosphate synthase (glutamine-hydrolyzing) activity"/>
    <property type="evidence" value="ECO:0007669"/>
    <property type="project" value="UniProtKB-UniRule"/>
</dbReference>
<evidence type="ECO:0000256" key="6">
    <source>
        <dbReference type="ARBA" id="ARBA00022741"/>
    </source>
</evidence>
<dbReference type="Pfam" id="PF00117">
    <property type="entry name" value="GATase"/>
    <property type="match status" value="1"/>
</dbReference>
<dbReference type="PANTHER" id="PTHR43418:SF7">
    <property type="entry name" value="CARBAMOYL-PHOSPHATE SYNTHASE SMALL CHAIN"/>
    <property type="match status" value="1"/>
</dbReference>
<feature type="binding site" evidence="12">
    <location>
        <position position="65"/>
    </location>
    <ligand>
        <name>L-glutamine</name>
        <dbReference type="ChEBI" id="CHEBI:58359"/>
    </ligand>
</feature>
<comment type="catalytic activity">
    <reaction evidence="11 12">
        <text>L-glutamine + H2O = L-glutamate + NH4(+)</text>
        <dbReference type="Rhea" id="RHEA:15889"/>
        <dbReference type="ChEBI" id="CHEBI:15377"/>
        <dbReference type="ChEBI" id="CHEBI:28938"/>
        <dbReference type="ChEBI" id="CHEBI:29985"/>
        <dbReference type="ChEBI" id="CHEBI:58359"/>
    </reaction>
</comment>
<feature type="binding site" evidence="12">
    <location>
        <position position="264"/>
    </location>
    <ligand>
        <name>L-glutamine</name>
        <dbReference type="ChEBI" id="CHEBI:58359"/>
    </ligand>
</feature>
<keyword evidence="12" id="KW-0028">Amino-acid biosynthesis</keyword>
<dbReference type="InterPro" id="IPR017926">
    <property type="entry name" value="GATASE"/>
</dbReference>
<evidence type="ECO:0000256" key="12">
    <source>
        <dbReference type="HAMAP-Rule" id="MF_01209"/>
    </source>
</evidence>
<dbReference type="EC" id="6.3.5.5" evidence="12"/>
<feature type="active site" evidence="12">
    <location>
        <position position="379"/>
    </location>
</feature>
<dbReference type="InterPro" id="IPR006274">
    <property type="entry name" value="CarbamoylP_synth_ssu"/>
</dbReference>
<dbReference type="UniPathway" id="UPA00068">
    <property type="reaction ID" value="UER00171"/>
</dbReference>
<feature type="binding site" evidence="12">
    <location>
        <position position="338"/>
    </location>
    <ligand>
        <name>L-glutamine</name>
        <dbReference type="ChEBI" id="CHEBI:58359"/>
    </ligand>
</feature>
<comment type="catalytic activity">
    <reaction evidence="10 12">
        <text>hydrogencarbonate + L-glutamine + 2 ATP + H2O = carbamoyl phosphate + L-glutamate + 2 ADP + phosphate + 2 H(+)</text>
        <dbReference type="Rhea" id="RHEA:18633"/>
        <dbReference type="ChEBI" id="CHEBI:15377"/>
        <dbReference type="ChEBI" id="CHEBI:15378"/>
        <dbReference type="ChEBI" id="CHEBI:17544"/>
        <dbReference type="ChEBI" id="CHEBI:29985"/>
        <dbReference type="ChEBI" id="CHEBI:30616"/>
        <dbReference type="ChEBI" id="CHEBI:43474"/>
        <dbReference type="ChEBI" id="CHEBI:58228"/>
        <dbReference type="ChEBI" id="CHEBI:58359"/>
        <dbReference type="ChEBI" id="CHEBI:456216"/>
        <dbReference type="EC" id="6.3.5.5"/>
    </reaction>
</comment>
<comment type="pathway">
    <text evidence="2 12">Amino-acid biosynthesis; L-arginine biosynthesis; carbamoyl phosphate from bicarbonate: step 1/1.</text>
</comment>
<feature type="binding site" evidence="12">
    <location>
        <position position="266"/>
    </location>
    <ligand>
        <name>L-glutamine</name>
        <dbReference type="ChEBI" id="CHEBI:58359"/>
    </ligand>
</feature>
<evidence type="ECO:0000256" key="5">
    <source>
        <dbReference type="ARBA" id="ARBA00022598"/>
    </source>
</evidence>
<dbReference type="NCBIfam" id="TIGR01368">
    <property type="entry name" value="CPSaseIIsmall"/>
    <property type="match status" value="1"/>
</dbReference>
<protein>
    <recommendedName>
        <fullName evidence="12">Carbamoyl phosphate synthase small chain</fullName>
        <ecNumber evidence="12">6.3.5.5</ecNumber>
    </recommendedName>
    <alternativeName>
        <fullName evidence="12">Carbamoyl phosphate synthetase glutamine chain</fullName>
    </alternativeName>
</protein>
<dbReference type="SUPFAM" id="SSF52021">
    <property type="entry name" value="Carbamoyl phosphate synthetase, small subunit N-terminal domain"/>
    <property type="match status" value="1"/>
</dbReference>
<dbReference type="PRINTS" id="PR00097">
    <property type="entry name" value="ANTSNTHASEII"/>
</dbReference>
<dbReference type="GO" id="GO:0006526">
    <property type="term" value="P:L-arginine biosynthetic process"/>
    <property type="evidence" value="ECO:0007669"/>
    <property type="project" value="UniProtKB-UniRule"/>
</dbReference>
<evidence type="ECO:0000256" key="9">
    <source>
        <dbReference type="ARBA" id="ARBA00022975"/>
    </source>
</evidence>
<organism evidence="14 15">
    <name type="scientific">Oricola thermophila</name>
    <dbReference type="NCBI Taxonomy" id="2742145"/>
    <lineage>
        <taxon>Bacteria</taxon>
        <taxon>Pseudomonadati</taxon>
        <taxon>Pseudomonadota</taxon>
        <taxon>Alphaproteobacteria</taxon>
        <taxon>Hyphomicrobiales</taxon>
        <taxon>Ahrensiaceae</taxon>
        <taxon>Oricola</taxon>
    </lineage>
</organism>
<dbReference type="GO" id="GO:0006207">
    <property type="term" value="P:'de novo' pyrimidine nucleobase biosynthetic process"/>
    <property type="evidence" value="ECO:0007669"/>
    <property type="project" value="InterPro"/>
</dbReference>
<dbReference type="InterPro" id="IPR035686">
    <property type="entry name" value="CPSase_GATase1"/>
</dbReference>
<comment type="similarity">
    <text evidence="3 12">Belongs to the CarA family.</text>
</comment>
<dbReference type="GO" id="GO:0044205">
    <property type="term" value="P:'de novo' UMP biosynthetic process"/>
    <property type="evidence" value="ECO:0007669"/>
    <property type="project" value="UniProtKB-UniRule"/>
</dbReference>
<accession>A0A6N1VGL4</accession>
<dbReference type="GO" id="GO:0005524">
    <property type="term" value="F:ATP binding"/>
    <property type="evidence" value="ECO:0007669"/>
    <property type="project" value="UniProtKB-UniRule"/>
</dbReference>
<dbReference type="GO" id="GO:0006541">
    <property type="term" value="P:glutamine metabolic process"/>
    <property type="evidence" value="ECO:0007669"/>
    <property type="project" value="InterPro"/>
</dbReference>
<dbReference type="UniPathway" id="UPA00070">
    <property type="reaction ID" value="UER00115"/>
</dbReference>
<evidence type="ECO:0000256" key="1">
    <source>
        <dbReference type="ARBA" id="ARBA00004812"/>
    </source>
</evidence>